<protein>
    <submittedName>
        <fullName evidence="2">Pimeloyl-ACP methyl ester carboxylesterase</fullName>
    </submittedName>
</protein>
<keyword evidence="3" id="KW-1185">Reference proteome</keyword>
<dbReference type="PANTHER" id="PTHR43798">
    <property type="entry name" value="MONOACYLGLYCEROL LIPASE"/>
    <property type="match status" value="1"/>
</dbReference>
<evidence type="ECO:0000313" key="2">
    <source>
        <dbReference type="EMBL" id="TWI93106.1"/>
    </source>
</evidence>
<dbReference type="AlphaFoldDB" id="A0A562TJC5"/>
<reference evidence="2 3" key="1">
    <citation type="submission" date="2019-07" db="EMBL/GenBank/DDBJ databases">
        <title>Genomic Encyclopedia of Archaeal and Bacterial Type Strains, Phase II (KMG-II): from individual species to whole genera.</title>
        <authorList>
            <person name="Goeker M."/>
        </authorList>
    </citation>
    <scope>NUCLEOTIDE SEQUENCE [LARGE SCALE GENOMIC DNA]</scope>
    <source>
        <strain evidence="2 3">ATCC BAA-252</strain>
    </source>
</reference>
<evidence type="ECO:0000259" key="1">
    <source>
        <dbReference type="Pfam" id="PF12697"/>
    </source>
</evidence>
<dbReference type="SUPFAM" id="SSF53474">
    <property type="entry name" value="alpha/beta-Hydrolases"/>
    <property type="match status" value="1"/>
</dbReference>
<evidence type="ECO:0000313" key="3">
    <source>
        <dbReference type="Proteomes" id="UP000320593"/>
    </source>
</evidence>
<sequence length="231" mass="26073">MIPLLLIPGMMCDARLYGPQLAFFSSRMPVHLAPITAYETVQELAWEIIEHSPERFALAGLSMGGIVAMEVLRQAPERVDRLALLDTNPRAELDEVKKKREPQIEKVRNGQLLEVMRDELKPQYLAPTGNRQPILDLCMEMALGLGPEVFERQSRALQSRPDQQNVLIQCRKPTLILMGKEDKLCPLDRHELMHDLVKGSTLEIIDGAGHLPTLEQPDAVNRALAAWMELE</sequence>
<accession>A0A562TJC5</accession>
<proteinExistence type="predicted"/>
<dbReference type="EMBL" id="VLLF01000001">
    <property type="protein sequence ID" value="TWI93106.1"/>
    <property type="molecule type" value="Genomic_DNA"/>
</dbReference>
<comment type="caution">
    <text evidence="2">The sequence shown here is derived from an EMBL/GenBank/DDBJ whole genome shotgun (WGS) entry which is preliminary data.</text>
</comment>
<dbReference type="PANTHER" id="PTHR43798:SF29">
    <property type="entry name" value="AB HYDROLASE-1 DOMAIN-CONTAINING PROTEIN"/>
    <property type="match status" value="1"/>
</dbReference>
<dbReference type="OrthoDB" id="5491135at2"/>
<dbReference type="InterPro" id="IPR000073">
    <property type="entry name" value="AB_hydrolase_1"/>
</dbReference>
<organism evidence="2 3">
    <name type="scientific">Roseibium hamelinense</name>
    <dbReference type="NCBI Taxonomy" id="150831"/>
    <lineage>
        <taxon>Bacteria</taxon>
        <taxon>Pseudomonadati</taxon>
        <taxon>Pseudomonadota</taxon>
        <taxon>Alphaproteobacteria</taxon>
        <taxon>Hyphomicrobiales</taxon>
        <taxon>Stappiaceae</taxon>
        <taxon>Roseibium</taxon>
    </lineage>
</organism>
<dbReference type="PRINTS" id="PR00111">
    <property type="entry name" value="ABHYDROLASE"/>
</dbReference>
<dbReference type="InterPro" id="IPR050266">
    <property type="entry name" value="AB_hydrolase_sf"/>
</dbReference>
<dbReference type="RefSeq" id="WP_145340606.1">
    <property type="nucleotide sequence ID" value="NZ_SMLY01000087.1"/>
</dbReference>
<dbReference type="InterPro" id="IPR029058">
    <property type="entry name" value="AB_hydrolase_fold"/>
</dbReference>
<gene>
    <name evidence="2" type="ORF">JM93_00661</name>
</gene>
<name>A0A562TJC5_9HYPH</name>
<dbReference type="Gene3D" id="3.40.50.1820">
    <property type="entry name" value="alpha/beta hydrolase"/>
    <property type="match status" value="1"/>
</dbReference>
<dbReference type="Proteomes" id="UP000320593">
    <property type="component" value="Unassembled WGS sequence"/>
</dbReference>
<feature type="domain" description="AB hydrolase-1" evidence="1">
    <location>
        <begin position="25"/>
        <end position="223"/>
    </location>
</feature>
<dbReference type="Pfam" id="PF12697">
    <property type="entry name" value="Abhydrolase_6"/>
    <property type="match status" value="1"/>
</dbReference>